<dbReference type="SMART" id="SM00418">
    <property type="entry name" value="HTH_ARSR"/>
    <property type="match status" value="1"/>
</dbReference>
<keyword evidence="3" id="KW-0804">Transcription</keyword>
<evidence type="ECO:0000313" key="5">
    <source>
        <dbReference type="EMBL" id="MBD8893542.1"/>
    </source>
</evidence>
<gene>
    <name evidence="5" type="ORF">IG616_18500</name>
</gene>
<comment type="caution">
    <text evidence="5">The sequence shown here is derived from an EMBL/GenBank/DDBJ whole genome shotgun (WGS) entry which is preliminary data.</text>
</comment>
<dbReference type="PANTHER" id="PTHR33154:SF33">
    <property type="entry name" value="TRANSCRIPTIONAL REPRESSOR SDPR"/>
    <property type="match status" value="1"/>
</dbReference>
<evidence type="ECO:0000256" key="2">
    <source>
        <dbReference type="ARBA" id="ARBA00023125"/>
    </source>
</evidence>
<protein>
    <submittedName>
        <fullName evidence="5">Winged helix-turn-helix transcriptional regulator</fullName>
    </submittedName>
</protein>
<dbReference type="Pfam" id="PF01022">
    <property type="entry name" value="HTH_5"/>
    <property type="match status" value="1"/>
</dbReference>
<dbReference type="Gene3D" id="1.10.10.10">
    <property type="entry name" value="Winged helix-like DNA-binding domain superfamily/Winged helix DNA-binding domain"/>
    <property type="match status" value="1"/>
</dbReference>
<dbReference type="InterPro" id="IPR036388">
    <property type="entry name" value="WH-like_DNA-bd_sf"/>
</dbReference>
<dbReference type="RefSeq" id="WP_192149661.1">
    <property type="nucleotide sequence ID" value="NZ_JACYXI010000013.1"/>
</dbReference>
<dbReference type="EMBL" id="JACYXI010000013">
    <property type="protein sequence ID" value="MBD8893542.1"/>
    <property type="molecule type" value="Genomic_DNA"/>
</dbReference>
<dbReference type="Proteomes" id="UP000632063">
    <property type="component" value="Unassembled WGS sequence"/>
</dbReference>
<dbReference type="PANTHER" id="PTHR33154">
    <property type="entry name" value="TRANSCRIPTIONAL REGULATOR, ARSR FAMILY"/>
    <property type="match status" value="1"/>
</dbReference>
<dbReference type="InterPro" id="IPR036390">
    <property type="entry name" value="WH_DNA-bd_sf"/>
</dbReference>
<evidence type="ECO:0000256" key="1">
    <source>
        <dbReference type="ARBA" id="ARBA00023015"/>
    </source>
</evidence>
<evidence type="ECO:0000313" key="6">
    <source>
        <dbReference type="Proteomes" id="UP000632063"/>
    </source>
</evidence>
<feature type="domain" description="HTH arsR-type" evidence="4">
    <location>
        <begin position="1"/>
        <end position="94"/>
    </location>
</feature>
<dbReference type="SUPFAM" id="SSF46785">
    <property type="entry name" value="Winged helix' DNA-binding domain"/>
    <property type="match status" value="1"/>
</dbReference>
<keyword evidence="1" id="KW-0805">Transcription regulation</keyword>
<dbReference type="CDD" id="cd00090">
    <property type="entry name" value="HTH_ARSR"/>
    <property type="match status" value="1"/>
</dbReference>
<proteinExistence type="predicted"/>
<evidence type="ECO:0000259" key="4">
    <source>
        <dbReference type="PROSITE" id="PS50987"/>
    </source>
</evidence>
<accession>A0ABR9CRT3</accession>
<organism evidence="5 6">
    <name type="scientific">Roseibium litorale</name>
    <dbReference type="NCBI Taxonomy" id="2803841"/>
    <lineage>
        <taxon>Bacteria</taxon>
        <taxon>Pseudomonadati</taxon>
        <taxon>Pseudomonadota</taxon>
        <taxon>Alphaproteobacteria</taxon>
        <taxon>Hyphomicrobiales</taxon>
        <taxon>Stappiaceae</taxon>
        <taxon>Roseibium</taxon>
    </lineage>
</organism>
<dbReference type="PROSITE" id="PS50987">
    <property type="entry name" value="HTH_ARSR_2"/>
    <property type="match status" value="1"/>
</dbReference>
<dbReference type="InterPro" id="IPR011991">
    <property type="entry name" value="ArsR-like_HTH"/>
</dbReference>
<name>A0ABR9CRT3_9HYPH</name>
<sequence length="315" mass="35780">MSDEEEIRSQLFHALSNEVRRKILLQISKGPACVNDLAANTGRKPGTVRRHLSILHEAGLATSTKDGPVRNWSYVPEATQSVLKWCQSLKSVATPDAATPNYVEFLDLFEKSFRNLCIDYAFVVEYLSRHELLAKADRSLAQQALDNAFWTYRDSLYLGVAKLLDGVRNSLSLKSFISGNIAAERWSLSEFSEAFCEWKQDFNVWTKGEGMTTVLLYRDENIAHSLEKGAGEKRRWSKSSYKNFTQNSMGEYLGTNQEHLEACKEGILLLARLMTLCERGRNQPSYFGFKRAAERDFDKEVSDCRRGHAALIDLL</sequence>
<keyword evidence="2" id="KW-0238">DNA-binding</keyword>
<dbReference type="InterPro" id="IPR051081">
    <property type="entry name" value="HTH_MetalResp_TranReg"/>
</dbReference>
<dbReference type="InterPro" id="IPR001845">
    <property type="entry name" value="HTH_ArsR_DNA-bd_dom"/>
</dbReference>
<reference evidence="5 6" key="2">
    <citation type="journal article" date="2021" name="Int. J. Syst. Evol. Microbiol.">
        <title>Roseibium litorale sp. nov., isolated from a tidal flat sediment and proposal for the reclassification of Labrenzia polysiphoniae as Roseibium polysiphoniae comb. nov.</title>
        <authorList>
            <person name="Liu Y."/>
            <person name="Pei T."/>
            <person name="Du J."/>
            <person name="Chao M."/>
            <person name="Deng M.R."/>
            <person name="Zhu H."/>
        </authorList>
    </citation>
    <scope>NUCLEOTIDE SEQUENCE [LARGE SCALE GENOMIC DNA]</scope>
    <source>
        <strain evidence="5 6">4C16A</strain>
    </source>
</reference>
<evidence type="ECO:0000256" key="3">
    <source>
        <dbReference type="ARBA" id="ARBA00023163"/>
    </source>
</evidence>
<reference evidence="6" key="1">
    <citation type="submission" date="2020-09" db="EMBL/GenBank/DDBJ databases">
        <title>The genome sequence of strain Labrenzia suaedae 4C16A.</title>
        <authorList>
            <person name="Liu Y."/>
        </authorList>
    </citation>
    <scope>NUCLEOTIDE SEQUENCE [LARGE SCALE GENOMIC DNA]</scope>
    <source>
        <strain evidence="6">4C16A</strain>
    </source>
</reference>
<keyword evidence="6" id="KW-1185">Reference proteome</keyword>